<dbReference type="GO" id="GO:0016491">
    <property type="term" value="F:oxidoreductase activity"/>
    <property type="evidence" value="ECO:0007669"/>
    <property type="project" value="InterPro"/>
</dbReference>
<proteinExistence type="predicted"/>
<dbReference type="InterPro" id="IPR006115">
    <property type="entry name" value="6PGDH_NADP-bd"/>
</dbReference>
<keyword evidence="4" id="KW-1185">Reference proteome</keyword>
<dbReference type="AlphaFoldDB" id="A0AA39XM18"/>
<evidence type="ECO:0000313" key="4">
    <source>
        <dbReference type="Proteomes" id="UP001174934"/>
    </source>
</evidence>
<name>A0AA39XM18_9PEZI</name>
<reference evidence="3" key="1">
    <citation type="submission" date="2023-06" db="EMBL/GenBank/DDBJ databases">
        <title>Genome-scale phylogeny and comparative genomics of the fungal order Sordariales.</title>
        <authorList>
            <consortium name="Lawrence Berkeley National Laboratory"/>
            <person name="Hensen N."/>
            <person name="Bonometti L."/>
            <person name="Westerberg I."/>
            <person name="Brannstrom I.O."/>
            <person name="Guillou S."/>
            <person name="Cros-Aarteil S."/>
            <person name="Calhoun S."/>
            <person name="Haridas S."/>
            <person name="Kuo A."/>
            <person name="Mondo S."/>
            <person name="Pangilinan J."/>
            <person name="Riley R."/>
            <person name="LaButti K."/>
            <person name="Andreopoulos B."/>
            <person name="Lipzen A."/>
            <person name="Chen C."/>
            <person name="Yanf M."/>
            <person name="Daum C."/>
            <person name="Ng V."/>
            <person name="Clum A."/>
            <person name="Steindorff A."/>
            <person name="Ohm R."/>
            <person name="Martin F."/>
            <person name="Silar P."/>
            <person name="Natvig D."/>
            <person name="Lalanne C."/>
            <person name="Gautier V."/>
            <person name="Ament-velasquez S.L."/>
            <person name="Kruys A."/>
            <person name="Hutchinson M.I."/>
            <person name="Powell A.J."/>
            <person name="Barry K."/>
            <person name="Miller A.N."/>
            <person name="Grigoriev I.V."/>
            <person name="Debuchy R."/>
            <person name="Gladieux P."/>
            <person name="Thoren M.H."/>
            <person name="Johannesson H."/>
        </authorList>
    </citation>
    <scope>NUCLEOTIDE SEQUENCE</scope>
    <source>
        <strain evidence="3">SMH3391-2</strain>
    </source>
</reference>
<dbReference type="SUPFAM" id="SSF48179">
    <property type="entry name" value="6-phosphogluconate dehydrogenase C-terminal domain-like"/>
    <property type="match status" value="2"/>
</dbReference>
<dbReference type="Gene3D" id="1.10.1040.10">
    <property type="entry name" value="N-(1-d-carboxylethyl)-l-norvaline Dehydrogenase, domain 2"/>
    <property type="match status" value="2"/>
</dbReference>
<dbReference type="InterPro" id="IPR008927">
    <property type="entry name" value="6-PGluconate_DH-like_C_sf"/>
</dbReference>
<comment type="caution">
    <text evidence="3">The sequence shown here is derived from an EMBL/GenBank/DDBJ whole genome shotgun (WGS) entry which is preliminary data.</text>
</comment>
<dbReference type="Pfam" id="PF03446">
    <property type="entry name" value="NAD_binding_2"/>
    <property type="match status" value="1"/>
</dbReference>
<evidence type="ECO:0000259" key="2">
    <source>
        <dbReference type="Pfam" id="PF14833"/>
    </source>
</evidence>
<dbReference type="Pfam" id="PF14833">
    <property type="entry name" value="NAD_binding_11"/>
    <property type="match status" value="2"/>
</dbReference>
<dbReference type="InterPro" id="IPR013328">
    <property type="entry name" value="6PGD_dom2"/>
</dbReference>
<organism evidence="3 4">
    <name type="scientific">Bombardia bombarda</name>
    <dbReference type="NCBI Taxonomy" id="252184"/>
    <lineage>
        <taxon>Eukaryota</taxon>
        <taxon>Fungi</taxon>
        <taxon>Dikarya</taxon>
        <taxon>Ascomycota</taxon>
        <taxon>Pezizomycotina</taxon>
        <taxon>Sordariomycetes</taxon>
        <taxon>Sordariomycetidae</taxon>
        <taxon>Sordariales</taxon>
        <taxon>Lasiosphaeriaceae</taxon>
        <taxon>Bombardia</taxon>
    </lineage>
</organism>
<dbReference type="PANTHER" id="PTHR43060:SF17">
    <property type="entry name" value="L-THREONATE DEHYDROGENASE"/>
    <property type="match status" value="1"/>
</dbReference>
<dbReference type="InterPro" id="IPR036291">
    <property type="entry name" value="NAD(P)-bd_dom_sf"/>
</dbReference>
<gene>
    <name evidence="3" type="ORF">B0T17DRAFT_587658</name>
</gene>
<dbReference type="GO" id="GO:0051287">
    <property type="term" value="F:NAD binding"/>
    <property type="evidence" value="ECO:0007669"/>
    <property type="project" value="InterPro"/>
</dbReference>
<dbReference type="InterPro" id="IPR029154">
    <property type="entry name" value="HIBADH-like_NADP-bd"/>
</dbReference>
<dbReference type="EMBL" id="JAULSR010000001">
    <property type="protein sequence ID" value="KAK0636524.1"/>
    <property type="molecule type" value="Genomic_DNA"/>
</dbReference>
<dbReference type="SUPFAM" id="SSF51735">
    <property type="entry name" value="NAD(P)-binding Rossmann-fold domains"/>
    <property type="match status" value="1"/>
</dbReference>
<feature type="domain" description="3-hydroxyisobutyrate dehydrogenase-like NAD-binding" evidence="2">
    <location>
        <begin position="315"/>
        <end position="373"/>
    </location>
</feature>
<accession>A0AA39XM18</accession>
<evidence type="ECO:0000259" key="1">
    <source>
        <dbReference type="Pfam" id="PF03446"/>
    </source>
</evidence>
<dbReference type="PANTHER" id="PTHR43060">
    <property type="entry name" value="3-HYDROXYISOBUTYRATE DEHYDROGENASE-LIKE 1, MITOCHONDRIAL-RELATED"/>
    <property type="match status" value="1"/>
</dbReference>
<dbReference type="PROSITE" id="PS00895">
    <property type="entry name" value="3_HYDROXYISOBUT_DH"/>
    <property type="match status" value="1"/>
</dbReference>
<protein>
    <submittedName>
        <fullName evidence="3">NAD binding domain of 6-phosphogluconate dehydrogenase-domain-containing protein</fullName>
    </submittedName>
</protein>
<feature type="domain" description="6-phosphogluconate dehydrogenase NADP-binding" evidence="1">
    <location>
        <begin position="8"/>
        <end position="165"/>
    </location>
</feature>
<dbReference type="Proteomes" id="UP001174934">
    <property type="component" value="Unassembled WGS sequence"/>
</dbReference>
<dbReference type="GO" id="GO:0050661">
    <property type="term" value="F:NADP binding"/>
    <property type="evidence" value="ECO:0007669"/>
    <property type="project" value="InterPro"/>
</dbReference>
<dbReference type="InterPro" id="IPR002204">
    <property type="entry name" value="3-OH-isobutyrate_DH-rel_CS"/>
</dbReference>
<sequence>MADQKPPVSFIGLGAMGFGMATHLVKQGYAVTGFDVWGPTLERFAAAGGLTASTPAEAVADKAYCVCMVATPQQAQSVLIDSPSAAITTLPHGAVVLLCSTVPCDYVQSLARQLAALDRADIHLVDSPVSGGVARAADGTLSIMAGFASDAALAAARPLLSELADANKLYIVAGGIGAGSNMKMVHQVLAACQILSASEAMGFAAHLGLDLGAAMDAVRASDAWSWMFEHRTPRMLTAFKPVASAVFIIMKDTSIITSEARRAGFATLMTSAAEQVYFAGIGRGFGPDDDSSLIRLYAEGKGKAGPVYGVAESEGDKLALVVDLLKGVQLCSAAEALAFASAVGLDLDQVFDLCINAAGGSTMLQKFGPDMIKAFGEGTAGRGWAVQQGEGGVGLEEIGEKLKAAVDEAQRLKAPLFLGNQAYNVIRLALQTGAAGLAAGAVVKVWAGKSD</sequence>
<dbReference type="Gene3D" id="3.40.50.720">
    <property type="entry name" value="NAD(P)-binding Rossmann-like Domain"/>
    <property type="match status" value="1"/>
</dbReference>
<feature type="domain" description="3-hydroxyisobutyrate dehydrogenase-like NAD-binding" evidence="2">
    <location>
        <begin position="177"/>
        <end position="297"/>
    </location>
</feature>
<evidence type="ECO:0000313" key="3">
    <source>
        <dbReference type="EMBL" id="KAK0636524.1"/>
    </source>
</evidence>